<dbReference type="Pfam" id="PF00057">
    <property type="entry name" value="Ldl_recept_a"/>
    <property type="match status" value="1"/>
</dbReference>
<dbReference type="SMART" id="SM00192">
    <property type="entry name" value="LDLa"/>
    <property type="match status" value="1"/>
</dbReference>
<keyword evidence="1" id="KW-1015">Disulfide bond</keyword>
<dbReference type="AlphaFoldDB" id="A0A8J2KVA1"/>
<proteinExistence type="predicted"/>
<dbReference type="OrthoDB" id="10040649at2759"/>
<dbReference type="CDD" id="cd00112">
    <property type="entry name" value="LDLa"/>
    <property type="match status" value="1"/>
</dbReference>
<reference evidence="2" key="1">
    <citation type="submission" date="2021-06" db="EMBL/GenBank/DDBJ databases">
        <authorList>
            <person name="Hodson N. C."/>
            <person name="Mongue J. A."/>
            <person name="Jaron S. K."/>
        </authorList>
    </citation>
    <scope>NUCLEOTIDE SEQUENCE</scope>
</reference>
<protein>
    <submittedName>
        <fullName evidence="2">Uncharacterized protein</fullName>
    </submittedName>
</protein>
<evidence type="ECO:0000313" key="3">
    <source>
        <dbReference type="Proteomes" id="UP000708208"/>
    </source>
</evidence>
<sequence>MDYVFVRVHDTTENRVCSSACSQPFFECGERQHKCICGTPRCIDQELVKNGVQDCQDGSDEVQKSPVISTVVGTL</sequence>
<dbReference type="EMBL" id="CAJVCH010510084">
    <property type="protein sequence ID" value="CAG7821405.1"/>
    <property type="molecule type" value="Genomic_DNA"/>
</dbReference>
<gene>
    <name evidence="2" type="ORF">AFUS01_LOCUS31746</name>
</gene>
<accession>A0A8J2KVA1</accession>
<keyword evidence="3" id="KW-1185">Reference proteome</keyword>
<dbReference type="InterPro" id="IPR002172">
    <property type="entry name" value="LDrepeatLR_classA_rpt"/>
</dbReference>
<name>A0A8J2KVA1_9HEXA</name>
<comment type="caution">
    <text evidence="2">The sequence shown here is derived from an EMBL/GenBank/DDBJ whole genome shotgun (WGS) entry which is preliminary data.</text>
</comment>
<organism evidence="2 3">
    <name type="scientific">Allacma fusca</name>
    <dbReference type="NCBI Taxonomy" id="39272"/>
    <lineage>
        <taxon>Eukaryota</taxon>
        <taxon>Metazoa</taxon>
        <taxon>Ecdysozoa</taxon>
        <taxon>Arthropoda</taxon>
        <taxon>Hexapoda</taxon>
        <taxon>Collembola</taxon>
        <taxon>Symphypleona</taxon>
        <taxon>Sminthuridae</taxon>
        <taxon>Allacma</taxon>
    </lineage>
</organism>
<evidence type="ECO:0000256" key="1">
    <source>
        <dbReference type="ARBA" id="ARBA00023157"/>
    </source>
</evidence>
<dbReference type="Proteomes" id="UP000708208">
    <property type="component" value="Unassembled WGS sequence"/>
</dbReference>
<evidence type="ECO:0000313" key="2">
    <source>
        <dbReference type="EMBL" id="CAG7821405.1"/>
    </source>
</evidence>